<dbReference type="RefSeq" id="WP_014366554.1">
    <property type="nucleotide sequence ID" value="NC_017945.3"/>
</dbReference>
<dbReference type="EMBL" id="CP003540">
    <property type="protein sequence ID" value="AFK16085.3"/>
    <property type="molecule type" value="Genomic_DNA"/>
</dbReference>
<dbReference type="InterPro" id="IPR010350">
    <property type="entry name" value="Aim32/Apd1-like_bac"/>
</dbReference>
<organism evidence="1 2">
    <name type="scientific">Corynebacterium pseudotuberculosis 258</name>
    <dbReference type="NCBI Taxonomy" id="1168865"/>
    <lineage>
        <taxon>Bacteria</taxon>
        <taxon>Bacillati</taxon>
        <taxon>Actinomycetota</taxon>
        <taxon>Actinomycetes</taxon>
        <taxon>Mycobacteriales</taxon>
        <taxon>Corynebacteriaceae</taxon>
        <taxon>Corynebacterium</taxon>
    </lineage>
</organism>
<dbReference type="Pfam" id="PF06999">
    <property type="entry name" value="Suc_Fer-like"/>
    <property type="match status" value="1"/>
</dbReference>
<proteinExistence type="predicted"/>
<dbReference type="Proteomes" id="UP000006465">
    <property type="component" value="Chromosome"/>
</dbReference>
<dbReference type="InterPro" id="IPR009737">
    <property type="entry name" value="Aim32/Apd1-like"/>
</dbReference>
<sequence>MVMTDLCSDVHIEPLPGTSRVGDTYVLLEHTGAWSHDILDGKTFTAEVSSQLKALDVGLYLIRKPGRAGHVDKPLKTVYLVFGSVGIAETLVVEKAEDICSLDLSGPGKNGAVRVEDPILLICTHAKRDACCAIKGRPIAASLCRAFPEAPIWECSHTKGHRFAPSMVLMPWGYAWGRLNEVASQELYRTARRGELFLPGCRGRGLWEPEGQVAEIAVAEHVASNGEKPQLGQFVWERIDDSSLITEASGGRSWVVSMHEAEVEGVVASCGSPPTTGKAWFVDSVVQQQG</sequence>
<evidence type="ECO:0000313" key="2">
    <source>
        <dbReference type="Proteomes" id="UP000006465"/>
    </source>
</evidence>
<name>A0AAU8PKA5_CORPS</name>
<gene>
    <name evidence="1" type="ORF">CP258_02340</name>
</gene>
<dbReference type="AlphaFoldDB" id="A0AAU8PKA5"/>
<dbReference type="PIRSF" id="PIRSF035042">
    <property type="entry name" value="UCP035042_thirdx"/>
    <property type="match status" value="1"/>
</dbReference>
<dbReference type="KEGG" id="coe:CP258_02340"/>
<reference evidence="1 2" key="1">
    <citation type="journal article" date="2013" name="J. Biotechnol.">
        <title>Genome sequence of Corynebacterium pseudotuberculosis biovar equi strain 258 and prediction of antigenic targets to improve biotechnological vaccine production.</title>
        <authorList>
            <person name="Soares S.C."/>
            <person name="Trost E."/>
            <person name="Ramos R.T."/>
            <person name="Carneiro A.R."/>
            <person name="Santos A.R."/>
            <person name="Pinto A.C."/>
            <person name="Barbosa E."/>
            <person name="Aburjaile F."/>
            <person name="Ali A."/>
            <person name="Diniz C.A."/>
            <person name="Hassan S.S."/>
            <person name="Fiaux K."/>
            <person name="Guimaraes L.C."/>
            <person name="Bakhtiar S.M."/>
            <person name="Pereira U."/>
            <person name="Almeida S.S."/>
            <person name="Abreu V.A."/>
            <person name="Rocha F.S."/>
            <person name="Dorella F.A."/>
            <person name="Miyoshi A."/>
            <person name="Silva A."/>
            <person name="Azevedo V."/>
            <person name="Tauch A."/>
        </authorList>
    </citation>
    <scope>NUCLEOTIDE SEQUENCE [LARGE SCALE GENOMIC DNA]</scope>
    <source>
        <strain evidence="1 2">258</strain>
    </source>
</reference>
<evidence type="ECO:0000313" key="1">
    <source>
        <dbReference type="EMBL" id="AFK16085.3"/>
    </source>
</evidence>
<protein>
    <submittedName>
        <fullName evidence="1">Sucrase ferredoxin</fullName>
    </submittedName>
</protein>
<accession>A0AAU8PKA5</accession>
<dbReference type="CDD" id="cd03062">
    <property type="entry name" value="TRX_Fd_Sucrase"/>
    <property type="match status" value="1"/>
</dbReference>